<protein>
    <submittedName>
        <fullName evidence="2">Uncharacterized protein</fullName>
    </submittedName>
</protein>
<keyword evidence="1" id="KW-0472">Membrane</keyword>
<proteinExistence type="predicted"/>
<organism evidence="2 3">
    <name type="scientific">Schistosoma mekongi</name>
    <name type="common">Parasitic worm</name>
    <dbReference type="NCBI Taxonomy" id="38744"/>
    <lineage>
        <taxon>Eukaryota</taxon>
        <taxon>Metazoa</taxon>
        <taxon>Spiralia</taxon>
        <taxon>Lophotrochozoa</taxon>
        <taxon>Platyhelminthes</taxon>
        <taxon>Trematoda</taxon>
        <taxon>Digenea</taxon>
        <taxon>Strigeidida</taxon>
        <taxon>Schistosomatoidea</taxon>
        <taxon>Schistosomatidae</taxon>
        <taxon>Schistosoma</taxon>
    </lineage>
</organism>
<keyword evidence="1" id="KW-1133">Transmembrane helix</keyword>
<evidence type="ECO:0000256" key="1">
    <source>
        <dbReference type="SAM" id="Phobius"/>
    </source>
</evidence>
<comment type="caution">
    <text evidence="2">The sequence shown here is derived from an EMBL/GenBank/DDBJ whole genome shotgun (WGS) entry which is preliminary data.</text>
</comment>
<feature type="transmembrane region" description="Helical" evidence="1">
    <location>
        <begin position="501"/>
        <end position="522"/>
    </location>
</feature>
<sequence>MLSFTECIIVNEITNKNVKPRVAFVEPVNKQTNTTTTAATTTDNNVSNTFELFNTKNNNQRMKQYSFGKPSYSTMTSCCPSTECIIVNEITNKNVKPRVAFVEPVNKQTNTTTTAATTTDNNVSNTFELFNTKNNQSKDEVNNKLELKSNGKRKVDKLKLSLSARFPGWGVITDDDDDDDDVDSEEDNAEWERTLKNLQNLEQSSVKQNVDYNQLIMKDENNPIKQNANNEILSTDCKMNNLHQQASNSYSTTEQSPDCGLTQFNNDEAFYEVHQQLQHHHHEQQQKSVEKHRSSSILTNSRKSLAMIFSQISNNLGFTQQTSSEYSNDRYTSNIPLTTKLSSDKRFSHIISKLNINNNNNNNIFSTNTAVHGKSSRTSLSQQPKQLSYDDVNTIGVHSSDSSQHLMDRSIYNTLINGNQQDQHRTSSSISTITNIHYNKSINPNTALAGNSSSNNNNNTILSTNTTVDRSILVDLLCCTCCTNSDDEDEAYSNLIENHRLARIVTMGAILTILGLIFAYIIRSATEIQIIPNTISSTTSSIINVVNTVNVSTTPHSILNMFNSSTTLTPQFIKQFQNFSNLLQVTTSDDDGGETTSSIKLFNGSSLSSPVNRLISISDIKTNNTVHSFNNSHLHLFTSTSNTSTNPTIYYSSSTSSSVTPPNSSSY</sequence>
<reference evidence="2" key="1">
    <citation type="submission" date="2022-04" db="EMBL/GenBank/DDBJ databases">
        <authorList>
            <person name="Xu L."/>
            <person name="Lv Z."/>
        </authorList>
    </citation>
    <scope>NUCLEOTIDE SEQUENCE</scope>
    <source>
        <strain evidence="2">LV_2022a</strain>
    </source>
</reference>
<keyword evidence="1" id="KW-0812">Transmembrane</keyword>
<evidence type="ECO:0000313" key="2">
    <source>
        <dbReference type="EMBL" id="KAK4467367.1"/>
    </source>
</evidence>
<keyword evidence="3" id="KW-1185">Reference proteome</keyword>
<gene>
    <name evidence="2" type="ORF">MN116_008862</name>
</gene>
<dbReference type="AlphaFoldDB" id="A0AAE2D167"/>
<name>A0AAE2D167_SCHME</name>
<accession>A0AAE2D167</accession>
<dbReference type="Proteomes" id="UP001292079">
    <property type="component" value="Unassembled WGS sequence"/>
</dbReference>
<dbReference type="EMBL" id="JALJAT010000147">
    <property type="protein sequence ID" value="KAK4467367.1"/>
    <property type="molecule type" value="Genomic_DNA"/>
</dbReference>
<evidence type="ECO:0000313" key="3">
    <source>
        <dbReference type="Proteomes" id="UP001292079"/>
    </source>
</evidence>
<reference evidence="2" key="2">
    <citation type="journal article" date="2023" name="Infect Dis Poverty">
        <title>Chromosome-scale genome of the human blood fluke Schistosoma mekongi and its implications for public health.</title>
        <authorList>
            <person name="Zhou M."/>
            <person name="Xu L."/>
            <person name="Xu D."/>
            <person name="Chen W."/>
            <person name="Khan J."/>
            <person name="Hu Y."/>
            <person name="Huang H."/>
            <person name="Wei H."/>
            <person name="Zhang Y."/>
            <person name="Chusongsang P."/>
            <person name="Tanasarnprasert K."/>
            <person name="Hu X."/>
            <person name="Limpanont Y."/>
            <person name="Lv Z."/>
        </authorList>
    </citation>
    <scope>NUCLEOTIDE SEQUENCE</scope>
    <source>
        <strain evidence="2">LV_2022a</strain>
    </source>
</reference>